<feature type="repeat" description="CHCR" evidence="1">
    <location>
        <begin position="326"/>
        <end position="476"/>
    </location>
</feature>
<dbReference type="PROSITE" id="PS50236">
    <property type="entry name" value="CHCR"/>
    <property type="match status" value="3"/>
</dbReference>
<sequence>MSPEEGLQCLSEIISFDPEQNLPLATEVASRYSAQLTPSALVRLFEEAGQPAGLFRYLGFIVNSSDDPEIVFKYIEAAAETGELNELRRICKENDVFEPERVKIFLFERDMDDPRPLIAVCDRFGFIEEMTQHLYAKEMMPFIETYLQKMNPRAAPAVIGALLDLGAPEPAVSVLIDTLRPEAMGEGFAELVEQTANRGFTQLLLPWLERLASEGSEFPALHNALGRAYVEQNLSPEHFIETNSFFDPAELAAFCESRDSRLAFLCFKKARGRCDGDLLRVARENGFYLELAELLVGRQEEPLWISALGEDDEHRKALIAQVVTALSKSREPEEVSVAVKAFIAAELPNELIELLERLVLSGPPERGFKNNKNLQNLLILTAIKADSSRVMSYLGQLSDYDGPDIAKIAVSDQYKLYEEAFQIYERFDCENEAMDVLLEKMGALERAKAFAEKAEKAELWAMLGDAQLAAGSIKAAIESLLKGGVVGQPEKIIAAAAAAENWEELTDYLKMSRGSIKSAVVDSELLFAFCKTGKMDEIRLFLNEPNSAQVDEVGYRFSTFELIT</sequence>
<dbReference type="SMART" id="SM00299">
    <property type="entry name" value="CLH"/>
    <property type="match status" value="3"/>
</dbReference>
<reference evidence="2 3" key="1">
    <citation type="journal article" date="2024" name="BMC Biol.">
        <title>Comparative genomics of Ascetosporea gives new insight into the evolutionary basis for animal parasitism in Rhizaria.</title>
        <authorList>
            <person name="Hiltunen Thoren M."/>
            <person name="Onut-Brannstrom I."/>
            <person name="Alfjorden A."/>
            <person name="Peckova H."/>
            <person name="Swords F."/>
            <person name="Hooper C."/>
            <person name="Holzer A.S."/>
            <person name="Bass D."/>
            <person name="Burki F."/>
        </authorList>
    </citation>
    <scope>NUCLEOTIDE SEQUENCE [LARGE SCALE GENOMIC DNA]</scope>
    <source>
        <strain evidence="2">20-A016</strain>
    </source>
</reference>
<name>A0ABV2ANU2_9EUKA</name>
<proteinExistence type="predicted"/>
<dbReference type="InterPro" id="IPR055358">
    <property type="entry name" value="CHCR"/>
</dbReference>
<dbReference type="InterPro" id="IPR016024">
    <property type="entry name" value="ARM-type_fold"/>
</dbReference>
<dbReference type="Proteomes" id="UP001439008">
    <property type="component" value="Unassembled WGS sequence"/>
</dbReference>
<keyword evidence="3" id="KW-1185">Reference proteome</keyword>
<evidence type="ECO:0000313" key="2">
    <source>
        <dbReference type="EMBL" id="MES1921318.1"/>
    </source>
</evidence>
<dbReference type="EMBL" id="JBDODL010001239">
    <property type="protein sequence ID" value="MES1921318.1"/>
    <property type="molecule type" value="Genomic_DNA"/>
</dbReference>
<dbReference type="Gene3D" id="1.25.40.10">
    <property type="entry name" value="Tetratricopeptide repeat domain"/>
    <property type="match status" value="1"/>
</dbReference>
<dbReference type="Pfam" id="PF00637">
    <property type="entry name" value="Clathrin"/>
    <property type="match status" value="3"/>
</dbReference>
<dbReference type="SUPFAM" id="SSF48371">
    <property type="entry name" value="ARM repeat"/>
    <property type="match status" value="4"/>
</dbReference>
<protein>
    <recommendedName>
        <fullName evidence="4">Clathrin heavy chain</fullName>
    </recommendedName>
</protein>
<dbReference type="InterPro" id="IPR011990">
    <property type="entry name" value="TPR-like_helical_dom_sf"/>
</dbReference>
<comment type="caution">
    <text evidence="2">The sequence shown here is derived from an EMBL/GenBank/DDBJ whole genome shotgun (WGS) entry which is preliminary data.</text>
</comment>
<dbReference type="PANTHER" id="PTHR10292:SF1">
    <property type="entry name" value="CLATHRIN HEAVY CHAIN"/>
    <property type="match status" value="1"/>
</dbReference>
<accession>A0ABV2ANU2</accession>
<feature type="repeat" description="CHCR" evidence="1">
    <location>
        <begin position="176"/>
        <end position="320"/>
    </location>
</feature>
<evidence type="ECO:0000313" key="3">
    <source>
        <dbReference type="Proteomes" id="UP001439008"/>
    </source>
</evidence>
<dbReference type="PANTHER" id="PTHR10292">
    <property type="entry name" value="CLATHRIN HEAVY CHAIN RELATED"/>
    <property type="match status" value="1"/>
</dbReference>
<feature type="repeat" description="CHCR" evidence="1">
    <location>
        <begin position="29"/>
        <end position="171"/>
    </location>
</feature>
<evidence type="ECO:0000256" key="1">
    <source>
        <dbReference type="PROSITE-ProRule" id="PRU01006"/>
    </source>
</evidence>
<dbReference type="InterPro" id="IPR000547">
    <property type="entry name" value="Clathrin_H-chain/VPS_repeat"/>
</dbReference>
<gene>
    <name evidence="2" type="ORF">MHBO_002861</name>
</gene>
<organism evidence="2 3">
    <name type="scientific">Bonamia ostreae</name>
    <dbReference type="NCBI Taxonomy" id="126728"/>
    <lineage>
        <taxon>Eukaryota</taxon>
        <taxon>Sar</taxon>
        <taxon>Rhizaria</taxon>
        <taxon>Endomyxa</taxon>
        <taxon>Ascetosporea</taxon>
        <taxon>Haplosporida</taxon>
        <taxon>Bonamia</taxon>
    </lineage>
</organism>
<evidence type="ECO:0008006" key="4">
    <source>
        <dbReference type="Google" id="ProtNLM"/>
    </source>
</evidence>